<evidence type="ECO:0000313" key="2">
    <source>
        <dbReference type="EMBL" id="CAG8776438.1"/>
    </source>
</evidence>
<proteinExistence type="predicted"/>
<sequence length="155" mass="17596">MSEEIPQITEVGSKATTSQAEYNTTKTFGESLKGTLSLKRNKKGNKSGHPALEDAKGQNYTFLSYMENKLEEKIEKKLSDSLSKAIQEDSREKAIEAQKLLRQRSFTLRVGEEKGWNVAAKIPKPYPSEDDEFKDLLVKTRKQARPQENQLVPYS</sequence>
<comment type="caution">
    <text evidence="2">The sequence shown here is derived from an EMBL/GenBank/DDBJ whole genome shotgun (WGS) entry which is preliminary data.</text>
</comment>
<reference evidence="2" key="1">
    <citation type="submission" date="2021-06" db="EMBL/GenBank/DDBJ databases">
        <authorList>
            <person name="Kallberg Y."/>
            <person name="Tangrot J."/>
            <person name="Rosling A."/>
        </authorList>
    </citation>
    <scope>NUCLEOTIDE SEQUENCE</scope>
    <source>
        <strain evidence="2">IN212</strain>
    </source>
</reference>
<dbReference type="Proteomes" id="UP000789396">
    <property type="component" value="Unassembled WGS sequence"/>
</dbReference>
<organism evidence="2 3">
    <name type="scientific">Racocetra fulgida</name>
    <dbReference type="NCBI Taxonomy" id="60492"/>
    <lineage>
        <taxon>Eukaryota</taxon>
        <taxon>Fungi</taxon>
        <taxon>Fungi incertae sedis</taxon>
        <taxon>Mucoromycota</taxon>
        <taxon>Glomeromycotina</taxon>
        <taxon>Glomeromycetes</taxon>
        <taxon>Diversisporales</taxon>
        <taxon>Gigasporaceae</taxon>
        <taxon>Racocetra</taxon>
    </lineage>
</organism>
<evidence type="ECO:0000313" key="3">
    <source>
        <dbReference type="Proteomes" id="UP000789396"/>
    </source>
</evidence>
<protein>
    <submittedName>
        <fullName evidence="2">12434_t:CDS:1</fullName>
    </submittedName>
</protein>
<evidence type="ECO:0000256" key="1">
    <source>
        <dbReference type="SAM" id="MobiDB-lite"/>
    </source>
</evidence>
<dbReference type="AlphaFoldDB" id="A0A9N9JF44"/>
<name>A0A9N9JF44_9GLOM</name>
<gene>
    <name evidence="2" type="ORF">RFULGI_LOCUS15462</name>
</gene>
<accession>A0A9N9JF44</accession>
<feature type="region of interest" description="Disordered" evidence="1">
    <location>
        <begin position="33"/>
        <end position="57"/>
    </location>
</feature>
<dbReference type="EMBL" id="CAJVPZ010049778">
    <property type="protein sequence ID" value="CAG8776438.1"/>
    <property type="molecule type" value="Genomic_DNA"/>
</dbReference>
<keyword evidence="3" id="KW-1185">Reference proteome</keyword>